<evidence type="ECO:0000313" key="2">
    <source>
        <dbReference type="EMBL" id="PAQ12397.1"/>
    </source>
</evidence>
<dbReference type="EMBL" id="NPKJ01000004">
    <property type="protein sequence ID" value="PAQ12397.1"/>
    <property type="molecule type" value="Genomic_DNA"/>
</dbReference>
<dbReference type="InterPro" id="IPR025402">
    <property type="entry name" value="DMP19_C"/>
</dbReference>
<dbReference type="Proteomes" id="UP000216442">
    <property type="component" value="Unassembled WGS sequence"/>
</dbReference>
<dbReference type="Gene3D" id="1.20.1420.60">
    <property type="match status" value="1"/>
</dbReference>
<accession>A0A271LX34</accession>
<comment type="caution">
    <text evidence="2">The sequence shown here is derived from an EMBL/GenBank/DDBJ whole genome shotgun (WGS) entry which is preliminary data.</text>
</comment>
<evidence type="ECO:0000259" key="1">
    <source>
        <dbReference type="Pfam" id="PF14300"/>
    </source>
</evidence>
<organism evidence="2 3">
    <name type="scientific">Mesorhizobium temperatum</name>
    <dbReference type="NCBI Taxonomy" id="241416"/>
    <lineage>
        <taxon>Bacteria</taxon>
        <taxon>Pseudomonadati</taxon>
        <taxon>Pseudomonadota</taxon>
        <taxon>Alphaproteobacteria</taxon>
        <taxon>Hyphomicrobiales</taxon>
        <taxon>Phyllobacteriaceae</taxon>
        <taxon>Mesorhizobium</taxon>
    </lineage>
</organism>
<name>A0A271LX34_9HYPH</name>
<dbReference type="OrthoDB" id="2216871at2"/>
<dbReference type="RefSeq" id="WP_095490807.1">
    <property type="nucleotide sequence ID" value="NZ_NPKJ01000004.1"/>
</dbReference>
<proteinExistence type="predicted"/>
<keyword evidence="3" id="KW-1185">Reference proteome</keyword>
<protein>
    <recommendedName>
        <fullName evidence="1">DNA mimic protein DMP19 C-terminal domain-containing protein</fullName>
    </recommendedName>
</protein>
<dbReference type="AlphaFoldDB" id="A0A271LX34"/>
<dbReference type="Pfam" id="PF14300">
    <property type="entry name" value="DMP19"/>
    <property type="match status" value="1"/>
</dbReference>
<evidence type="ECO:0000313" key="3">
    <source>
        <dbReference type="Proteomes" id="UP000216442"/>
    </source>
</evidence>
<feature type="domain" description="DNA mimic protein DMP19 C-terminal" evidence="1">
    <location>
        <begin position="45"/>
        <end position="156"/>
    </location>
</feature>
<sequence length="166" mass="18126">MSDDALPIELLNSDIPPSARVVELWGDPVLEVLDEPSEYHAVISAMPVAIKNVICVELLHWQVLNGGFRQYFYNSYGITAEGAVQGLSAMGLEKHAELTRQACVLLGKDFPEGRATRMELVGEIGSACIDFDALDDAFYALEEHNQNSLVAALDAYATAALKGQWQ</sequence>
<reference evidence="2 3" key="1">
    <citation type="submission" date="2017-08" db="EMBL/GenBank/DDBJ databases">
        <title>Mesorhizobium wenxinae sp. nov., a novel rhizobial species isolated from root nodules of chickpea (Cicer arietinum L.).</title>
        <authorList>
            <person name="Zhang J."/>
        </authorList>
    </citation>
    <scope>NUCLEOTIDE SEQUENCE [LARGE SCALE GENOMIC DNA]</scope>
    <source>
        <strain evidence="2 3">SDW018</strain>
    </source>
</reference>
<gene>
    <name evidence="2" type="ORF">CIT26_00920</name>
</gene>